<keyword evidence="1" id="KW-0175">Coiled coil</keyword>
<evidence type="ECO:0000256" key="1">
    <source>
        <dbReference type="SAM" id="Coils"/>
    </source>
</evidence>
<proteinExistence type="predicted"/>
<dbReference type="OrthoDB" id="41127at10239"/>
<gene>
    <name evidence="3" type="ORF">DFL12P1_0011</name>
</gene>
<dbReference type="GeneID" id="19686215"/>
<dbReference type="EMBL" id="KJ621082">
    <property type="protein sequence ID" value="AHX01057.1"/>
    <property type="molecule type" value="Genomic_DNA"/>
</dbReference>
<protein>
    <submittedName>
        <fullName evidence="3">Uncharacterized protein</fullName>
    </submittedName>
</protein>
<name>A0A023NGI9_9CAUD</name>
<evidence type="ECO:0000313" key="4">
    <source>
        <dbReference type="Proteomes" id="UP000024335"/>
    </source>
</evidence>
<keyword evidence="4" id="KW-1185">Reference proteome</keyword>
<sequence length="110" mass="12147">MIGQRDLIALGISLAMIGGAFAYGVHKGTVWQVEKYQEEKVALQNEILDLNADLQLMNAEMLRLNRLREELVNELENQALQADGASNPGVAATGGLQRLERRWSESPTTP</sequence>
<evidence type="ECO:0000256" key="2">
    <source>
        <dbReference type="SAM" id="MobiDB-lite"/>
    </source>
</evidence>
<reference evidence="3" key="1">
    <citation type="submission" date="2014-05" db="EMBL/GenBank/DDBJ databases">
        <title>Complete genome sequence of bacteriophage DFL12phi1, which infects Dinoroseobacter shibae.</title>
        <authorList>
            <person name="Ji J."/>
            <person name="Zhang R."/>
            <person name="Jiao N."/>
        </authorList>
    </citation>
    <scope>NUCLEOTIDE SEQUENCE [LARGE SCALE GENOMIC DNA]</scope>
</reference>
<feature type="region of interest" description="Disordered" evidence="2">
    <location>
        <begin position="82"/>
        <end position="110"/>
    </location>
</feature>
<dbReference type="RefSeq" id="YP_009043777.1">
    <property type="nucleotide sequence ID" value="NC_024367.1"/>
</dbReference>
<organism evidence="3 4">
    <name type="scientific">Dinoroseobacter phage DFL12phi1</name>
    <dbReference type="NCBI Taxonomy" id="1477404"/>
    <lineage>
        <taxon>Viruses</taxon>
        <taxon>Duplodnaviria</taxon>
        <taxon>Heunggongvirae</taxon>
        <taxon>Uroviricota</taxon>
        <taxon>Caudoviricetes</taxon>
        <taxon>Schitoviridae</taxon>
        <taxon>Rhodovirinae</taxon>
        <taxon>Baltimorevirus</taxon>
        <taxon>Baltimorevirus DFL12</taxon>
    </lineage>
</organism>
<evidence type="ECO:0000313" key="3">
    <source>
        <dbReference type="EMBL" id="AHX01057.1"/>
    </source>
</evidence>
<dbReference type="Proteomes" id="UP000024335">
    <property type="component" value="Segment"/>
</dbReference>
<accession>A0A023NGI9</accession>
<feature type="coiled-coil region" evidence="1">
    <location>
        <begin position="33"/>
        <end position="81"/>
    </location>
</feature>
<dbReference type="KEGG" id="vg:19686215"/>